<proteinExistence type="predicted"/>
<organism evidence="1 2">
    <name type="scientific">Reticulomyxa filosa</name>
    <dbReference type="NCBI Taxonomy" id="46433"/>
    <lineage>
        <taxon>Eukaryota</taxon>
        <taxon>Sar</taxon>
        <taxon>Rhizaria</taxon>
        <taxon>Retaria</taxon>
        <taxon>Foraminifera</taxon>
        <taxon>Monothalamids</taxon>
        <taxon>Reticulomyxidae</taxon>
        <taxon>Reticulomyxa</taxon>
    </lineage>
</organism>
<comment type="caution">
    <text evidence="1">The sequence shown here is derived from an EMBL/GenBank/DDBJ whole genome shotgun (WGS) entry which is preliminary data.</text>
</comment>
<dbReference type="EMBL" id="ASPP01038373">
    <property type="protein sequence ID" value="ETO01410.1"/>
    <property type="molecule type" value="Genomic_DNA"/>
</dbReference>
<keyword evidence="2" id="KW-1185">Reference proteome</keyword>
<reference evidence="1 2" key="1">
    <citation type="journal article" date="2013" name="Curr. Biol.">
        <title>The Genome of the Foraminiferan Reticulomyxa filosa.</title>
        <authorList>
            <person name="Glockner G."/>
            <person name="Hulsmann N."/>
            <person name="Schleicher M."/>
            <person name="Noegel A.A."/>
            <person name="Eichinger L."/>
            <person name="Gallinger C."/>
            <person name="Pawlowski J."/>
            <person name="Sierra R."/>
            <person name="Euteneuer U."/>
            <person name="Pillet L."/>
            <person name="Moustafa A."/>
            <person name="Platzer M."/>
            <person name="Groth M."/>
            <person name="Szafranski K."/>
            <person name="Schliwa M."/>
        </authorList>
    </citation>
    <scope>NUCLEOTIDE SEQUENCE [LARGE SCALE GENOMIC DNA]</scope>
</reference>
<dbReference type="AlphaFoldDB" id="X6LL35"/>
<sequence length="154" mass="18376">MFVCCVFVYAYTLVMSKARKKTKIDQTNDMKDLKMRAQETRESLQIREILEFGKPTFPLLRKQLQRINNGQLCAIHNNSRQVSGWEKCQFCFNCLLTQLVFDRFWNIARWKIPNSSNKHNNCLPNFLHPKNFWKKILELPKVRELNMAMVISEF</sequence>
<evidence type="ECO:0000313" key="1">
    <source>
        <dbReference type="EMBL" id="ETO01410.1"/>
    </source>
</evidence>
<gene>
    <name evidence="1" type="ORF">RFI_36030</name>
</gene>
<dbReference type="Proteomes" id="UP000023152">
    <property type="component" value="Unassembled WGS sequence"/>
</dbReference>
<protein>
    <submittedName>
        <fullName evidence="1">Uncharacterized protein</fullName>
    </submittedName>
</protein>
<evidence type="ECO:0000313" key="2">
    <source>
        <dbReference type="Proteomes" id="UP000023152"/>
    </source>
</evidence>
<name>X6LL35_RETFI</name>
<accession>X6LL35</accession>